<name>A0A667ILV6_LYNCA</name>
<feature type="region of interest" description="Disordered" evidence="1">
    <location>
        <begin position="1"/>
        <end position="52"/>
    </location>
</feature>
<reference evidence="2" key="2">
    <citation type="submission" date="2025-09" db="UniProtKB">
        <authorList>
            <consortium name="Ensembl"/>
        </authorList>
    </citation>
    <scope>IDENTIFICATION</scope>
</reference>
<organism evidence="2 3">
    <name type="scientific">Lynx canadensis</name>
    <name type="common">Canada lynx</name>
    <name type="synonym">Felis canadensis</name>
    <dbReference type="NCBI Taxonomy" id="61383"/>
    <lineage>
        <taxon>Eukaryota</taxon>
        <taxon>Metazoa</taxon>
        <taxon>Chordata</taxon>
        <taxon>Craniata</taxon>
        <taxon>Vertebrata</taxon>
        <taxon>Euteleostomi</taxon>
        <taxon>Mammalia</taxon>
        <taxon>Eutheria</taxon>
        <taxon>Laurasiatheria</taxon>
        <taxon>Carnivora</taxon>
        <taxon>Feliformia</taxon>
        <taxon>Felidae</taxon>
        <taxon>Felinae</taxon>
        <taxon>Lynx</taxon>
    </lineage>
</organism>
<dbReference type="Proteomes" id="UP000472241">
    <property type="component" value="Unplaced"/>
</dbReference>
<evidence type="ECO:0000256" key="1">
    <source>
        <dbReference type="SAM" id="MobiDB-lite"/>
    </source>
</evidence>
<evidence type="ECO:0000313" key="3">
    <source>
        <dbReference type="Proteomes" id="UP000472241"/>
    </source>
</evidence>
<keyword evidence="3" id="KW-1185">Reference proteome</keyword>
<proteinExistence type="predicted"/>
<sequence>MHVEDTIRFCPKEERESEQTSFRIKPPDKNRKGIFTASSTSSLKRSPVDQNTGKKLMRIPQRILYLPNKISSETDLLSQMTLTKEQLCKTYLKLHCQVVR</sequence>
<evidence type="ECO:0000313" key="2">
    <source>
        <dbReference type="Ensembl" id="ENSLCNP00005025312.1"/>
    </source>
</evidence>
<accession>A0A667ILV6</accession>
<dbReference type="Ensembl" id="ENSLCNT00005028278.1">
    <property type="protein sequence ID" value="ENSLCNP00005025312.1"/>
    <property type="gene ID" value="ENSLCNG00005016463.1"/>
</dbReference>
<reference evidence="2" key="1">
    <citation type="submission" date="2025-08" db="UniProtKB">
        <authorList>
            <consortium name="Ensembl"/>
        </authorList>
    </citation>
    <scope>IDENTIFICATION</scope>
</reference>
<dbReference type="AlphaFoldDB" id="A0A667ILV6"/>
<protein>
    <submittedName>
        <fullName evidence="2">Uncharacterized protein</fullName>
    </submittedName>
</protein>
<feature type="compositionally biased region" description="Polar residues" evidence="1">
    <location>
        <begin position="36"/>
        <end position="52"/>
    </location>
</feature>
<feature type="compositionally biased region" description="Basic and acidic residues" evidence="1">
    <location>
        <begin position="1"/>
        <end position="18"/>
    </location>
</feature>